<dbReference type="EMBL" id="MN586042">
    <property type="protein sequence ID" value="QGJ95239.1"/>
    <property type="molecule type" value="Genomic_DNA"/>
</dbReference>
<dbReference type="KEGG" id="vg:80005630"/>
<evidence type="ECO:0000313" key="1">
    <source>
        <dbReference type="EMBL" id="QGJ95239.1"/>
    </source>
</evidence>
<keyword evidence="2" id="KW-1185">Reference proteome</keyword>
<dbReference type="RefSeq" id="YP_010751955.1">
    <property type="nucleotide sequence ID" value="NC_073375.1"/>
</dbReference>
<protein>
    <submittedName>
        <fullName evidence="1">Uncharacterized protein</fullName>
    </submittedName>
</protein>
<evidence type="ECO:0000313" key="2">
    <source>
        <dbReference type="Proteomes" id="UP000422411"/>
    </source>
</evidence>
<dbReference type="GeneID" id="80005630"/>
<sequence length="51" mass="5500">MADGLQVWIDGEWVSVDRKAPAHIEALFTSPQVHVIGPPIPVVIRTPDGAL</sequence>
<dbReference type="Proteomes" id="UP000422411">
    <property type="component" value="Segment"/>
</dbReference>
<reference evidence="1 2" key="1">
    <citation type="submission" date="2019-10" db="EMBL/GenBank/DDBJ databases">
        <authorList>
            <person name="Zack K.M."/>
            <person name="Garlena R.A."/>
            <person name="Russell D.A."/>
            <person name="Pope W.H."/>
            <person name="Jacobs-Sera D."/>
            <person name="Hatfull G.F."/>
        </authorList>
    </citation>
    <scope>NUCLEOTIDE SEQUENCE [LARGE SCALE GENOMIC DNA]</scope>
</reference>
<accession>A0A649VTI2</accession>
<organism evidence="1 2">
    <name type="scientific">Microbacterium phage Jayden</name>
    <dbReference type="NCBI Taxonomy" id="2656550"/>
    <lineage>
        <taxon>Viruses</taxon>
        <taxon>Duplodnaviria</taxon>
        <taxon>Heunggongvirae</taxon>
        <taxon>Uroviricota</taxon>
        <taxon>Caudoviricetes</taxon>
        <taxon>Hodgkinviridae</taxon>
        <taxon>Metamorphoovirus</taxon>
        <taxon>Metamorphoovirus jayden</taxon>
    </lineage>
</organism>
<gene>
    <name evidence="1" type="primary">19</name>
    <name evidence="1" type="ORF">PBI_JAYDEN_19</name>
</gene>
<name>A0A649VTI2_9CAUD</name>
<proteinExistence type="predicted"/>